<dbReference type="InterPro" id="IPR052928">
    <property type="entry name" value="Desiccation-related_membrane"/>
</dbReference>
<dbReference type="InterPro" id="IPR024623">
    <property type="entry name" value="YtxH"/>
</dbReference>
<dbReference type="RefSeq" id="WP_209558209.1">
    <property type="nucleotide sequence ID" value="NZ_JAEDXU010000007.1"/>
</dbReference>
<comment type="caution">
    <text evidence="1">The sequence shown here is derived from an EMBL/GenBank/DDBJ whole genome shotgun (WGS) entry which is preliminary data.</text>
</comment>
<evidence type="ECO:0000313" key="2">
    <source>
        <dbReference type="Proteomes" id="UP000673375"/>
    </source>
</evidence>
<dbReference type="PANTHER" id="PTHR35792:SF2">
    <property type="entry name" value="GENERAL STRESS PROTEIN"/>
    <property type="match status" value="1"/>
</dbReference>
<dbReference type="Pfam" id="PF12732">
    <property type="entry name" value="YtxH"/>
    <property type="match status" value="1"/>
</dbReference>
<proteinExistence type="predicted"/>
<keyword evidence="2" id="KW-1185">Reference proteome</keyword>
<evidence type="ECO:0000313" key="1">
    <source>
        <dbReference type="EMBL" id="MBP1047256.1"/>
    </source>
</evidence>
<dbReference type="Proteomes" id="UP000673375">
    <property type="component" value="Unassembled WGS sequence"/>
</dbReference>
<name>A0ABS4CL29_9ENTE</name>
<gene>
    <name evidence="1" type="ORF">I6N96_13315</name>
</gene>
<protein>
    <submittedName>
        <fullName evidence="1">YtxH domain-containing protein</fullName>
    </submittedName>
</protein>
<dbReference type="EMBL" id="JAEDXU010000007">
    <property type="protein sequence ID" value="MBP1047256.1"/>
    <property type="molecule type" value="Genomic_DNA"/>
</dbReference>
<accession>A0ABS4CL29</accession>
<reference evidence="1 2" key="1">
    <citation type="submission" date="2020-12" db="EMBL/GenBank/DDBJ databases">
        <title>Vagococcus allomyrinae sp. nov. and Enterococcus lavae sp. nov., isolated from the larvae of Allomyrina dichotoma.</title>
        <authorList>
            <person name="Lee S.D."/>
        </authorList>
    </citation>
    <scope>NUCLEOTIDE SEQUENCE [LARGE SCALE GENOMIC DNA]</scope>
    <source>
        <strain evidence="1 2">BWM-S5</strain>
    </source>
</reference>
<dbReference type="SUPFAM" id="SSF47162">
    <property type="entry name" value="Apolipoprotein"/>
    <property type="match status" value="1"/>
</dbReference>
<sequence>MMKGFFKGILFGSVVGGLGGLLLAPRSGKETQEKILDEVDDWKYLTTDFNEKLATFKSSLTDFQETAETVLPPFTEGLNKDIENFKFQAEPRLEQLQEQLEKIQSELPEMPEITEEKEA</sequence>
<dbReference type="PANTHER" id="PTHR35792">
    <property type="entry name" value="GENERAL STRESS PROTEIN"/>
    <property type="match status" value="1"/>
</dbReference>
<organism evidence="1 2">
    <name type="scientific">Enterococcus larvae</name>
    <dbReference type="NCBI Taxonomy" id="2794352"/>
    <lineage>
        <taxon>Bacteria</taxon>
        <taxon>Bacillati</taxon>
        <taxon>Bacillota</taxon>
        <taxon>Bacilli</taxon>
        <taxon>Lactobacillales</taxon>
        <taxon>Enterococcaceae</taxon>
        <taxon>Enterococcus</taxon>
    </lineage>
</organism>